<dbReference type="HOGENOM" id="CLU_2433944_0_0_2"/>
<reference evidence="2 3" key="1">
    <citation type="journal article" date="2013" name="Genome Announc.">
        <title>Genome of the haloarchaeon Natronomonas moolapensis, a neutrophilic member of a previously haloalkaliphilic genus.</title>
        <authorList>
            <person name="Dyall-Smith M.L."/>
            <person name="Pfeiffer F."/>
            <person name="Oberwinkler T."/>
            <person name="Klee K."/>
            <person name="Rampp M."/>
            <person name="Palm P."/>
            <person name="Gross K."/>
            <person name="Schuster S.C."/>
            <person name="Oesterhelt D."/>
        </authorList>
    </citation>
    <scope>NUCLEOTIDE SEQUENCE [LARGE SCALE GENOMIC DNA]</scope>
    <source>
        <strain evidence="3">DSM 18674 / JCM 14361 / 8.8.11</strain>
    </source>
</reference>
<dbReference type="AlphaFoldDB" id="M1XN94"/>
<gene>
    <name evidence="2" type="ordered locus">Nmlp_1150</name>
</gene>
<feature type="region of interest" description="Disordered" evidence="1">
    <location>
        <begin position="70"/>
        <end position="90"/>
    </location>
</feature>
<evidence type="ECO:0000313" key="2">
    <source>
        <dbReference type="EMBL" id="CCQ35360.1"/>
    </source>
</evidence>
<dbReference type="STRING" id="268739.Nmlp_1150"/>
<dbReference type="EMBL" id="HF582854">
    <property type="protein sequence ID" value="CCQ35360.1"/>
    <property type="molecule type" value="Genomic_DNA"/>
</dbReference>
<dbReference type="Proteomes" id="UP000011867">
    <property type="component" value="Chromosome"/>
</dbReference>
<sequence length="90" mass="9928">MTDDTDPITLTVEIDPAEFDEPREMMYERLVEAFGHETVAELVGANLSQNLTAQGMGIINAMWDNRDQIQVDPEGVDPPEVPDQPGGIDD</sequence>
<dbReference type="GeneID" id="14650559"/>
<evidence type="ECO:0000256" key="1">
    <source>
        <dbReference type="SAM" id="MobiDB-lite"/>
    </source>
</evidence>
<dbReference type="KEGG" id="nmo:Nmlp_1150"/>
<dbReference type="RefSeq" id="WP_015408209.1">
    <property type="nucleotide sequence ID" value="NC_020388.1"/>
</dbReference>
<organism evidence="2 3">
    <name type="scientific">Natronomonas moolapensis (strain DSM 18674 / CECT 7526 / JCM 14361 / 8.8.11)</name>
    <dbReference type="NCBI Taxonomy" id="268739"/>
    <lineage>
        <taxon>Archaea</taxon>
        <taxon>Methanobacteriati</taxon>
        <taxon>Methanobacteriota</taxon>
        <taxon>Stenosarchaea group</taxon>
        <taxon>Halobacteria</taxon>
        <taxon>Halobacteriales</taxon>
        <taxon>Natronomonadaceae</taxon>
        <taxon>Natronomonas</taxon>
    </lineage>
</organism>
<protein>
    <submittedName>
        <fullName evidence="2">Uncharacterized protein</fullName>
    </submittedName>
</protein>
<accession>M1XN94</accession>
<evidence type="ECO:0000313" key="3">
    <source>
        <dbReference type="Proteomes" id="UP000011867"/>
    </source>
</evidence>
<name>M1XN94_NATM8</name>
<proteinExistence type="predicted"/>
<keyword evidence="3" id="KW-1185">Reference proteome</keyword>